<evidence type="ECO:0000313" key="4">
    <source>
        <dbReference type="Proteomes" id="UP000323608"/>
    </source>
</evidence>
<accession>A0A5B0WAF0</accession>
<reference evidence="3 4" key="1">
    <citation type="submission" date="2019-07" db="EMBL/GenBank/DDBJ databases">
        <title>The Draft Genome Sequence of Rhizobium tropici SARCC-755 Associated with Superior Nodulation on Pigeonpea (Cajanus cajan (L.) Millsp.).</title>
        <authorList>
            <person name="Bopape F.L."/>
            <person name="Hassen A.I."/>
            <person name="Swanevelder Z.H."/>
            <person name="Gwata E.T."/>
        </authorList>
    </citation>
    <scope>NUCLEOTIDE SEQUENCE [LARGE SCALE GENOMIC DNA]</scope>
    <source>
        <strain evidence="3 4">SARCC-755</strain>
    </source>
</reference>
<dbReference type="GO" id="GO:0005524">
    <property type="term" value="F:ATP binding"/>
    <property type="evidence" value="ECO:0007669"/>
    <property type="project" value="UniProtKB-KW"/>
</dbReference>
<feature type="domain" description="DUF4143" evidence="2">
    <location>
        <begin position="208"/>
        <end position="368"/>
    </location>
</feature>
<keyword evidence="3" id="KW-0067">ATP-binding</keyword>
<evidence type="ECO:0000259" key="2">
    <source>
        <dbReference type="Pfam" id="PF13635"/>
    </source>
</evidence>
<gene>
    <name evidence="3" type="ORF">FP026_07650</name>
</gene>
<comment type="caution">
    <text evidence="3">The sequence shown here is derived from an EMBL/GenBank/DDBJ whole genome shotgun (WGS) entry which is preliminary data.</text>
</comment>
<dbReference type="PANTHER" id="PTHR43566">
    <property type="entry name" value="CONSERVED PROTEIN"/>
    <property type="match status" value="1"/>
</dbReference>
<dbReference type="PANTHER" id="PTHR43566:SF2">
    <property type="entry name" value="DUF4143 DOMAIN-CONTAINING PROTEIN"/>
    <property type="match status" value="1"/>
</dbReference>
<dbReference type="Pfam" id="PF13635">
    <property type="entry name" value="DUF4143"/>
    <property type="match status" value="1"/>
</dbReference>
<sequence>MIADDRLAATEKLIERKARPIVETALADTRVVLIAGPRQAGKTTLARQVSGSDRPFITLDDVGTLNAARTDPIGFIRGIKRAVIDEVQRAPELILAIKESVDRDDEPGRFLLTGSANLATVPAIADSLAGRMAVVPLLPFAQSEVRSTPGRLLDRLFAGEEPSAGEDTVIGDDLMATVLQGGYPEALRRPTPGRRTALLEDYVKLILDRDVRDIANIDPLDRLPRLLDVLAEHAGQLVNHCSFGAALGMSSITAQKYVAIVERLFLIRTLVPWSNDRLNRLVKTPKLHFLDTGLLATLREDEVGLLRDDKTRFGALLESLVVSELLKLASWSDRRLSFSHYRTRDRDEVDVIIEDRRGRIVGIEVKASATVKSGDFRGLRQLQDAVGDRFVRGLVLHDHDRVTPFGEKLQAAPLSLLWTM</sequence>
<dbReference type="Proteomes" id="UP000323608">
    <property type="component" value="Unassembled WGS sequence"/>
</dbReference>
<name>A0A5B0WAF0_RHITR</name>
<dbReference type="EMBL" id="VNIP01000004">
    <property type="protein sequence ID" value="KAA1183886.1"/>
    <property type="molecule type" value="Genomic_DNA"/>
</dbReference>
<organism evidence="3 4">
    <name type="scientific">Rhizobium tropici</name>
    <dbReference type="NCBI Taxonomy" id="398"/>
    <lineage>
        <taxon>Bacteria</taxon>
        <taxon>Pseudomonadati</taxon>
        <taxon>Pseudomonadota</taxon>
        <taxon>Alphaproteobacteria</taxon>
        <taxon>Hyphomicrobiales</taxon>
        <taxon>Rhizobiaceae</taxon>
        <taxon>Rhizobium/Agrobacterium group</taxon>
        <taxon>Rhizobium</taxon>
    </lineage>
</organism>
<dbReference type="Pfam" id="PF13173">
    <property type="entry name" value="AAA_14"/>
    <property type="match status" value="1"/>
</dbReference>
<dbReference type="SUPFAM" id="SSF52540">
    <property type="entry name" value="P-loop containing nucleoside triphosphate hydrolases"/>
    <property type="match status" value="1"/>
</dbReference>
<dbReference type="OrthoDB" id="9771844at2"/>
<evidence type="ECO:0000313" key="3">
    <source>
        <dbReference type="EMBL" id="KAA1183886.1"/>
    </source>
</evidence>
<feature type="domain" description="AAA" evidence="1">
    <location>
        <begin position="29"/>
        <end position="145"/>
    </location>
</feature>
<dbReference type="InterPro" id="IPR041682">
    <property type="entry name" value="AAA_14"/>
</dbReference>
<dbReference type="AlphaFoldDB" id="A0A5B0WAF0"/>
<evidence type="ECO:0000259" key="1">
    <source>
        <dbReference type="Pfam" id="PF13173"/>
    </source>
</evidence>
<keyword evidence="3" id="KW-0547">Nucleotide-binding</keyword>
<proteinExistence type="predicted"/>
<dbReference type="InterPro" id="IPR025420">
    <property type="entry name" value="DUF4143"/>
</dbReference>
<dbReference type="RefSeq" id="WP_149634012.1">
    <property type="nucleotide sequence ID" value="NZ_VNIP01000004.1"/>
</dbReference>
<dbReference type="InterPro" id="IPR027417">
    <property type="entry name" value="P-loop_NTPase"/>
</dbReference>
<protein>
    <submittedName>
        <fullName evidence="3">ATP-binding protein</fullName>
    </submittedName>
</protein>